<evidence type="ECO:0000313" key="1">
    <source>
        <dbReference type="EMBL" id="NPT30650.1"/>
    </source>
</evidence>
<organism evidence="1 2">
    <name type="scientific">Vreelandella venusta</name>
    <dbReference type="NCBI Taxonomy" id="44935"/>
    <lineage>
        <taxon>Bacteria</taxon>
        <taxon>Pseudomonadati</taxon>
        <taxon>Pseudomonadota</taxon>
        <taxon>Gammaproteobacteria</taxon>
        <taxon>Oceanospirillales</taxon>
        <taxon>Halomonadaceae</taxon>
        <taxon>Vreelandella</taxon>
    </lineage>
</organism>
<dbReference type="Proteomes" id="UP001318401">
    <property type="component" value="Unassembled WGS sequence"/>
</dbReference>
<keyword evidence="2" id="KW-1185">Reference proteome</keyword>
<accession>A0ABX2B961</accession>
<dbReference type="RefSeq" id="WP_125748278.1">
    <property type="nucleotide sequence ID" value="NZ_CP034367.1"/>
</dbReference>
<sequence>MPLDPNRIALGWPNYIDEGTLSGGNWLPTLPLSHLQNDKFAVMTKSASLDPADTQFWLTFPRRRRLHAVSFPAQNFSATASLRVRVYRDTAGTDLVYDTGRVDAWPVVYDMQDVMWGDDNFWNRRLREDDRKNHTPLSNVFFDERVVGSAVHVEIFDAANLDGAVMLGRTLVMDIWQPEYNVSRGIQHGYDSGTSIKEAGDSARTRYARRVTPKRTATFELAHLSESEAFMRLHRLQRTEDIVGEILYVYSITPSAENYQRNMVCHQTALDPLVNSFHANFENGMSLLEKL</sequence>
<proteinExistence type="predicted"/>
<name>A0ABX2B961_9GAMM</name>
<dbReference type="EMBL" id="QDKN01000003">
    <property type="protein sequence ID" value="NPT30650.1"/>
    <property type="molecule type" value="Genomic_DNA"/>
</dbReference>
<comment type="caution">
    <text evidence="1">The sequence shown here is derived from an EMBL/GenBank/DDBJ whole genome shotgun (WGS) entry which is preliminary data.</text>
</comment>
<evidence type="ECO:0000313" key="2">
    <source>
        <dbReference type="Proteomes" id="UP001318401"/>
    </source>
</evidence>
<gene>
    <name evidence="1" type="ORF">DDR56_08730</name>
</gene>
<protein>
    <submittedName>
        <fullName evidence="1">Uncharacterized protein</fullName>
    </submittedName>
</protein>
<reference evidence="1 2" key="1">
    <citation type="submission" date="2018-04" db="EMBL/GenBank/DDBJ databases">
        <authorList>
            <person name="Li G."/>
            <person name="Du W."/>
            <person name="Bai Y."/>
        </authorList>
    </citation>
    <scope>NUCLEOTIDE SEQUENCE [LARGE SCALE GENOMIC DNA]</scope>
    <source>
        <strain evidence="1 2">YYYZ-3</strain>
    </source>
</reference>